<comment type="similarity">
    <text evidence="4">Belongs to the methyl-accepting chemotaxis (MCP) protein family.</text>
</comment>
<evidence type="ECO:0000313" key="9">
    <source>
        <dbReference type="EMBL" id="GAA1561636.1"/>
    </source>
</evidence>
<feature type="transmembrane region" description="Helical" evidence="6">
    <location>
        <begin position="194"/>
        <end position="217"/>
    </location>
</feature>
<reference evidence="10" key="1">
    <citation type="journal article" date="2019" name="Int. J. Syst. Evol. Microbiol.">
        <title>The Global Catalogue of Microorganisms (GCM) 10K type strain sequencing project: providing services to taxonomists for standard genome sequencing and annotation.</title>
        <authorList>
            <consortium name="The Broad Institute Genomics Platform"/>
            <consortium name="The Broad Institute Genome Sequencing Center for Infectious Disease"/>
            <person name="Wu L."/>
            <person name="Ma J."/>
        </authorList>
    </citation>
    <scope>NUCLEOTIDE SEQUENCE [LARGE SCALE GENOMIC DNA]</scope>
    <source>
        <strain evidence="10">JCM 15933</strain>
    </source>
</reference>
<evidence type="ECO:0000256" key="6">
    <source>
        <dbReference type="SAM" id="Phobius"/>
    </source>
</evidence>
<evidence type="ECO:0000256" key="5">
    <source>
        <dbReference type="PROSITE-ProRule" id="PRU00284"/>
    </source>
</evidence>
<gene>
    <name evidence="9" type="ORF">GCM10009827_098780</name>
</gene>
<keyword evidence="3 5" id="KW-0807">Transducer</keyword>
<evidence type="ECO:0000256" key="4">
    <source>
        <dbReference type="ARBA" id="ARBA00029447"/>
    </source>
</evidence>
<feature type="domain" description="HAMP" evidence="8">
    <location>
        <begin position="218"/>
        <end position="270"/>
    </location>
</feature>
<proteinExistence type="inferred from homology"/>
<keyword evidence="1 6" id="KW-0812">Transmembrane</keyword>
<feature type="domain" description="Methyl-accepting transducer" evidence="7">
    <location>
        <begin position="282"/>
        <end position="518"/>
    </location>
</feature>
<evidence type="ECO:0000256" key="1">
    <source>
        <dbReference type="ARBA" id="ARBA00022692"/>
    </source>
</evidence>
<evidence type="ECO:0000313" key="10">
    <source>
        <dbReference type="Proteomes" id="UP001501470"/>
    </source>
</evidence>
<comment type="caution">
    <text evidence="9">The sequence shown here is derived from an EMBL/GenBank/DDBJ whole genome shotgun (WGS) entry which is preliminary data.</text>
</comment>
<evidence type="ECO:0000259" key="7">
    <source>
        <dbReference type="PROSITE" id="PS50111"/>
    </source>
</evidence>
<keyword evidence="6" id="KW-0472">Membrane</keyword>
<dbReference type="PROSITE" id="PS50885">
    <property type="entry name" value="HAMP"/>
    <property type="match status" value="1"/>
</dbReference>
<dbReference type="InterPro" id="IPR003660">
    <property type="entry name" value="HAMP_dom"/>
</dbReference>
<evidence type="ECO:0000256" key="2">
    <source>
        <dbReference type="ARBA" id="ARBA00022989"/>
    </source>
</evidence>
<dbReference type="SMART" id="SM00283">
    <property type="entry name" value="MA"/>
    <property type="match status" value="1"/>
</dbReference>
<keyword evidence="10" id="KW-1185">Reference proteome</keyword>
<dbReference type="Gene3D" id="1.10.287.950">
    <property type="entry name" value="Methyl-accepting chemotaxis protein"/>
    <property type="match status" value="1"/>
</dbReference>
<dbReference type="PROSITE" id="PS50111">
    <property type="entry name" value="CHEMOTAXIS_TRANSDUC_2"/>
    <property type="match status" value="1"/>
</dbReference>
<dbReference type="Proteomes" id="UP001501470">
    <property type="component" value="Unassembled WGS sequence"/>
</dbReference>
<name>A0ABP4NH60_9ACTN</name>
<evidence type="ECO:0008006" key="11">
    <source>
        <dbReference type="Google" id="ProtNLM"/>
    </source>
</evidence>
<sequence length="533" mass="54795">MGALRNWLRNRPIAVKLGAVLAVALVTVGALLFVGVRALTDGEERARELEHVGKLTRETLEADMAHDAIRGDVLRMLLAVSRGGDTGTEVAEVRADLASHSEILGGVHATFTAPGMDASVRAAAQAVAPAIANYIDLAGQTVTAAAGGDRNPASYAKFQTAFSEVEAKLPGVGDALERVASAASKSVGDERNRAVLVLSTAGVIGLLLTVAISWLVMRGIVAPLRDVSSVLNGMAEGDLLRTSAVGSTDEVGLMARDLNRAIDSVRSTVQALSRSARTVATSADELSGASQRIVSAAALASDRAGAANHAAGEVSLNVDTLASASEEMGGSIAEISRNANDALRVAGDAVSMADQTNAMMSRLGTSSVEIGNVVKVITSIAEQTNLLALNATIEAARAGDAGKGFAVVAGEVKDLAQETARATDGISRRVEQIQADAEHAIEAISEIGSIIARINDFQVTIASAVEEQTASTQESSRTVSDVAVRTGEIAATIADIADVAGRNTTEADTSLAAARQLAGMAEDMNALVARFRI</sequence>
<dbReference type="SUPFAM" id="SSF58104">
    <property type="entry name" value="Methyl-accepting chemotaxis protein (MCP) signaling domain"/>
    <property type="match status" value="1"/>
</dbReference>
<dbReference type="PANTHER" id="PTHR32089">
    <property type="entry name" value="METHYL-ACCEPTING CHEMOTAXIS PROTEIN MCPB"/>
    <property type="match status" value="1"/>
</dbReference>
<dbReference type="Pfam" id="PF00015">
    <property type="entry name" value="MCPsignal"/>
    <property type="match status" value="1"/>
</dbReference>
<dbReference type="InterPro" id="IPR004089">
    <property type="entry name" value="MCPsignal_dom"/>
</dbReference>
<evidence type="ECO:0000259" key="8">
    <source>
        <dbReference type="PROSITE" id="PS50885"/>
    </source>
</evidence>
<keyword evidence="2 6" id="KW-1133">Transmembrane helix</keyword>
<accession>A0ABP4NH60</accession>
<dbReference type="CDD" id="cd06225">
    <property type="entry name" value="HAMP"/>
    <property type="match status" value="1"/>
</dbReference>
<protein>
    <recommendedName>
        <fullName evidence="11">Methyl-accepting chemotaxis protein</fullName>
    </recommendedName>
</protein>
<dbReference type="EMBL" id="BAAAQD010000030">
    <property type="protein sequence ID" value="GAA1561636.1"/>
    <property type="molecule type" value="Genomic_DNA"/>
</dbReference>
<dbReference type="RefSeq" id="WP_344512065.1">
    <property type="nucleotide sequence ID" value="NZ_BAAAQD010000030.1"/>
</dbReference>
<evidence type="ECO:0000256" key="3">
    <source>
        <dbReference type="ARBA" id="ARBA00023224"/>
    </source>
</evidence>
<organism evidence="9 10">
    <name type="scientific">Dactylosporangium maewongense</name>
    <dbReference type="NCBI Taxonomy" id="634393"/>
    <lineage>
        <taxon>Bacteria</taxon>
        <taxon>Bacillati</taxon>
        <taxon>Actinomycetota</taxon>
        <taxon>Actinomycetes</taxon>
        <taxon>Micromonosporales</taxon>
        <taxon>Micromonosporaceae</taxon>
        <taxon>Dactylosporangium</taxon>
    </lineage>
</organism>
<dbReference type="PANTHER" id="PTHR32089:SF112">
    <property type="entry name" value="LYSOZYME-LIKE PROTEIN-RELATED"/>
    <property type="match status" value="1"/>
</dbReference>
<dbReference type="SMART" id="SM00304">
    <property type="entry name" value="HAMP"/>
    <property type="match status" value="1"/>
</dbReference>
<feature type="transmembrane region" description="Helical" evidence="6">
    <location>
        <begin position="20"/>
        <end position="39"/>
    </location>
</feature>
<dbReference type="Pfam" id="PF00672">
    <property type="entry name" value="HAMP"/>
    <property type="match status" value="1"/>
</dbReference>